<feature type="chain" id="PRO_5026899580" evidence="1">
    <location>
        <begin position="24"/>
        <end position="97"/>
    </location>
</feature>
<dbReference type="AlphaFoldDB" id="A0A6J4TXW5"/>
<proteinExistence type="predicted"/>
<protein>
    <submittedName>
        <fullName evidence="2">Uncharacterized protein</fullName>
    </submittedName>
</protein>
<dbReference type="EMBL" id="CADCVS010000527">
    <property type="protein sequence ID" value="CAA9533688.1"/>
    <property type="molecule type" value="Genomic_DNA"/>
</dbReference>
<organism evidence="2">
    <name type="scientific">uncultured Solirubrobacteraceae bacterium</name>
    <dbReference type="NCBI Taxonomy" id="1162706"/>
    <lineage>
        <taxon>Bacteria</taxon>
        <taxon>Bacillati</taxon>
        <taxon>Actinomycetota</taxon>
        <taxon>Thermoleophilia</taxon>
        <taxon>Solirubrobacterales</taxon>
        <taxon>Solirubrobacteraceae</taxon>
        <taxon>environmental samples</taxon>
    </lineage>
</organism>
<accession>A0A6J4TXW5</accession>
<evidence type="ECO:0000313" key="2">
    <source>
        <dbReference type="EMBL" id="CAA9533688.1"/>
    </source>
</evidence>
<gene>
    <name evidence="2" type="ORF">AVDCRST_MAG30-4016</name>
</gene>
<reference evidence="2" key="1">
    <citation type="submission" date="2020-02" db="EMBL/GenBank/DDBJ databases">
        <authorList>
            <person name="Meier V. D."/>
        </authorList>
    </citation>
    <scope>NUCLEOTIDE SEQUENCE</scope>
    <source>
        <strain evidence="2">AVDCRST_MAG30</strain>
    </source>
</reference>
<evidence type="ECO:0000256" key="1">
    <source>
        <dbReference type="SAM" id="SignalP"/>
    </source>
</evidence>
<keyword evidence="1" id="KW-0732">Signal</keyword>
<name>A0A6J4TXW5_9ACTN</name>
<sequence>MRLLAPMLLCLAALVVAVAPAGAIVPPRDCGTTTVKGKRYNIKADQLSCSTAKPHARRYLSTGRRPAGYKCRNYSAASTKLKFKCDRGVRSFFAIRR</sequence>
<feature type="signal peptide" evidence="1">
    <location>
        <begin position="1"/>
        <end position="23"/>
    </location>
</feature>